<evidence type="ECO:0000259" key="2">
    <source>
        <dbReference type="PROSITE" id="PS50110"/>
    </source>
</evidence>
<gene>
    <name evidence="3" type="ORF">BFN67_08615</name>
</gene>
<dbReference type="InterPro" id="IPR001789">
    <property type="entry name" value="Sig_transdc_resp-reg_receiver"/>
</dbReference>
<dbReference type="Proteomes" id="UP000191905">
    <property type="component" value="Unassembled WGS sequence"/>
</dbReference>
<evidence type="ECO:0000256" key="1">
    <source>
        <dbReference type="PROSITE-ProRule" id="PRU00169"/>
    </source>
</evidence>
<dbReference type="PANTHER" id="PTHR45566">
    <property type="entry name" value="HTH-TYPE TRANSCRIPTIONAL REGULATOR YHJB-RELATED"/>
    <property type="match status" value="1"/>
</dbReference>
<dbReference type="PROSITE" id="PS50110">
    <property type="entry name" value="RESPONSE_REGULATORY"/>
    <property type="match status" value="1"/>
</dbReference>
<dbReference type="RefSeq" id="WP_080921668.1">
    <property type="nucleotide sequence ID" value="NZ_MDET01000059.1"/>
</dbReference>
<dbReference type="AlphaFoldDB" id="A0A1V8RJH8"/>
<organism evidence="3 4">
    <name type="scientific">Manganibacter manganicus</name>
    <dbReference type="NCBI Taxonomy" id="1873176"/>
    <lineage>
        <taxon>Bacteria</taxon>
        <taxon>Pseudomonadati</taxon>
        <taxon>Pseudomonadota</taxon>
        <taxon>Alphaproteobacteria</taxon>
        <taxon>Hyphomicrobiales</taxon>
        <taxon>Phyllobacteriaceae</taxon>
        <taxon>Manganibacter</taxon>
    </lineage>
</organism>
<name>A0A1V8RJH8_9HYPH</name>
<proteinExistence type="predicted"/>
<sequence length="208" mass="23291">MDHALIIEDHDLMRRALTQEIKARFRNAMIAGASNMDVAEGLLKQHTFNVVVIDPGLPGYPPTSRQDRFRIVRSIVEASPTAMHIVITGSDNQEEAKSFRLLGIRSYLGKMGLQPGQFGELLKDIENSEYTVRLSSDANQTAEILLPYLGSRENEVIVSVMCREPGAKKKLVFEEMARKHGILYDSVVKYYKTARTKLKKAGCLPKGL</sequence>
<comment type="caution">
    <text evidence="3">The sequence shown here is derived from an EMBL/GenBank/DDBJ whole genome shotgun (WGS) entry which is preliminary data.</text>
</comment>
<accession>A0A1V8RJH8</accession>
<dbReference type="Pfam" id="PF00072">
    <property type="entry name" value="Response_reg"/>
    <property type="match status" value="1"/>
</dbReference>
<evidence type="ECO:0000313" key="3">
    <source>
        <dbReference type="EMBL" id="OQM73358.1"/>
    </source>
</evidence>
<feature type="modified residue" description="4-aspartylphosphate" evidence="1">
    <location>
        <position position="54"/>
    </location>
</feature>
<dbReference type="PANTHER" id="PTHR45566:SF1">
    <property type="entry name" value="HTH-TYPE TRANSCRIPTIONAL REGULATOR YHJB-RELATED"/>
    <property type="match status" value="1"/>
</dbReference>
<feature type="domain" description="Response regulatory" evidence="2">
    <location>
        <begin position="3"/>
        <end position="125"/>
    </location>
</feature>
<dbReference type="InterPro" id="IPR051015">
    <property type="entry name" value="EvgA-like"/>
</dbReference>
<evidence type="ECO:0000313" key="4">
    <source>
        <dbReference type="Proteomes" id="UP000191905"/>
    </source>
</evidence>
<keyword evidence="4" id="KW-1185">Reference proteome</keyword>
<keyword evidence="1" id="KW-0597">Phosphoprotein</keyword>
<dbReference type="InterPro" id="IPR011006">
    <property type="entry name" value="CheY-like_superfamily"/>
</dbReference>
<protein>
    <recommendedName>
        <fullName evidence="2">Response regulatory domain-containing protein</fullName>
    </recommendedName>
</protein>
<dbReference type="STRING" id="1873176.BFN67_08615"/>
<dbReference type="Gene3D" id="3.40.50.2300">
    <property type="match status" value="1"/>
</dbReference>
<dbReference type="GO" id="GO:0000160">
    <property type="term" value="P:phosphorelay signal transduction system"/>
    <property type="evidence" value="ECO:0007669"/>
    <property type="project" value="InterPro"/>
</dbReference>
<reference evidence="3 4" key="1">
    <citation type="journal article" date="2016" name="Int. J. Syst. Evol. Microbiol.">
        <title>Pseudaminobacter manganicus sp. nov., isolated from sludge of a manganese mine.</title>
        <authorList>
            <person name="Li J."/>
            <person name="Huang J."/>
            <person name="Liao S."/>
            <person name="Wang G."/>
        </authorList>
    </citation>
    <scope>NUCLEOTIDE SEQUENCE [LARGE SCALE GENOMIC DNA]</scope>
    <source>
        <strain evidence="3 4">JH-7</strain>
    </source>
</reference>
<dbReference type="OrthoDB" id="7336721at2"/>
<dbReference type="SUPFAM" id="SSF52172">
    <property type="entry name" value="CheY-like"/>
    <property type="match status" value="1"/>
</dbReference>
<dbReference type="EMBL" id="MDET01000059">
    <property type="protein sequence ID" value="OQM73358.1"/>
    <property type="molecule type" value="Genomic_DNA"/>
</dbReference>